<dbReference type="InterPro" id="IPR032567">
    <property type="entry name" value="RTL1-rel"/>
</dbReference>
<feature type="non-terminal residue" evidence="1">
    <location>
        <position position="35"/>
    </location>
</feature>
<dbReference type="PANTHER" id="PTHR15503">
    <property type="entry name" value="LDOC1 RELATED"/>
    <property type="match status" value="1"/>
</dbReference>
<sequence>MAPAELIELKSQIEDLLGNGFIRPSVSPWGAPVLL</sequence>
<dbReference type="PANTHER" id="PTHR15503:SF45">
    <property type="entry name" value="RNA-DIRECTED DNA POLYMERASE HOMOLOG"/>
    <property type="match status" value="1"/>
</dbReference>
<evidence type="ECO:0000313" key="1">
    <source>
        <dbReference type="EMBL" id="MCI85301.1"/>
    </source>
</evidence>
<organism evidence="1 2">
    <name type="scientific">Trifolium medium</name>
    <dbReference type="NCBI Taxonomy" id="97028"/>
    <lineage>
        <taxon>Eukaryota</taxon>
        <taxon>Viridiplantae</taxon>
        <taxon>Streptophyta</taxon>
        <taxon>Embryophyta</taxon>
        <taxon>Tracheophyta</taxon>
        <taxon>Spermatophyta</taxon>
        <taxon>Magnoliopsida</taxon>
        <taxon>eudicotyledons</taxon>
        <taxon>Gunneridae</taxon>
        <taxon>Pentapetalae</taxon>
        <taxon>rosids</taxon>
        <taxon>fabids</taxon>
        <taxon>Fabales</taxon>
        <taxon>Fabaceae</taxon>
        <taxon>Papilionoideae</taxon>
        <taxon>50 kb inversion clade</taxon>
        <taxon>NPAAA clade</taxon>
        <taxon>Hologalegina</taxon>
        <taxon>IRL clade</taxon>
        <taxon>Trifolieae</taxon>
        <taxon>Trifolium</taxon>
    </lineage>
</organism>
<dbReference type="InterPro" id="IPR043502">
    <property type="entry name" value="DNA/RNA_pol_sf"/>
</dbReference>
<evidence type="ECO:0000313" key="2">
    <source>
        <dbReference type="Proteomes" id="UP000265520"/>
    </source>
</evidence>
<accession>A0A392VEB3</accession>
<dbReference type="EMBL" id="LXQA011112293">
    <property type="protein sequence ID" value="MCI85301.1"/>
    <property type="molecule type" value="Genomic_DNA"/>
</dbReference>
<proteinExistence type="predicted"/>
<protein>
    <submittedName>
        <fullName evidence="1">Retrotransposon-like protein</fullName>
    </submittedName>
</protein>
<dbReference type="AlphaFoldDB" id="A0A392VEB3"/>
<dbReference type="Proteomes" id="UP000265520">
    <property type="component" value="Unassembled WGS sequence"/>
</dbReference>
<dbReference type="Gene3D" id="3.10.10.10">
    <property type="entry name" value="HIV Type 1 Reverse Transcriptase, subunit A, domain 1"/>
    <property type="match status" value="1"/>
</dbReference>
<keyword evidence="2" id="KW-1185">Reference proteome</keyword>
<dbReference type="SUPFAM" id="SSF56672">
    <property type="entry name" value="DNA/RNA polymerases"/>
    <property type="match status" value="1"/>
</dbReference>
<reference evidence="1 2" key="1">
    <citation type="journal article" date="2018" name="Front. Plant Sci.">
        <title>Red Clover (Trifolium pratense) and Zigzag Clover (T. medium) - A Picture of Genomic Similarities and Differences.</title>
        <authorList>
            <person name="Dluhosova J."/>
            <person name="Istvanek J."/>
            <person name="Nedelnik J."/>
            <person name="Repkova J."/>
        </authorList>
    </citation>
    <scope>NUCLEOTIDE SEQUENCE [LARGE SCALE GENOMIC DNA]</scope>
    <source>
        <strain evidence="2">cv. 10/8</strain>
        <tissue evidence="1">Leaf</tissue>
    </source>
</reference>
<name>A0A392VEB3_9FABA</name>
<comment type="caution">
    <text evidence="1">The sequence shown here is derived from an EMBL/GenBank/DDBJ whole genome shotgun (WGS) entry which is preliminary data.</text>
</comment>